<keyword evidence="1" id="KW-1133">Transmembrane helix</keyword>
<feature type="transmembrane region" description="Helical" evidence="1">
    <location>
        <begin position="80"/>
        <end position="100"/>
    </location>
</feature>
<dbReference type="EMBL" id="OM117615">
    <property type="protein sequence ID" value="UZT67776.1"/>
    <property type="molecule type" value="Genomic_DNA"/>
</dbReference>
<feature type="transmembrane region" description="Helical" evidence="1">
    <location>
        <begin position="46"/>
        <end position="68"/>
    </location>
</feature>
<gene>
    <name evidence="2" type="primary">ND6</name>
</gene>
<keyword evidence="2" id="KW-0496">Mitochondrion</keyword>
<sequence>MFTSVSILLALFFSLMISYNPLLMSINILFSALIMTYLFSSIFSSWYAFMIFLIYIGGMMVMFTYFTAMSPNQNMNLTNNLKLIMLLLSLILISTFMLKFDPPSFFKLTFNSQGFYSTSKVITLMILINLLLLSMVLIVKIINLSKGPFRPFNYV</sequence>
<geneLocation type="mitochondrion" evidence="2"/>
<evidence type="ECO:0000256" key="1">
    <source>
        <dbReference type="SAM" id="Phobius"/>
    </source>
</evidence>
<keyword evidence="1" id="KW-0472">Membrane</keyword>
<feature type="transmembrane region" description="Helical" evidence="1">
    <location>
        <begin position="7"/>
        <end position="40"/>
    </location>
</feature>
<accession>A0A9E8K0Y7</accession>
<protein>
    <submittedName>
        <fullName evidence="2">NADH dehydrogenase subunit 6</fullName>
    </submittedName>
</protein>
<proteinExistence type="predicted"/>
<reference evidence="2" key="1">
    <citation type="journal article" date="2022" name="Diversity (Basel)">
        <title>Genome-Based Taxa Delimitation (GBTD): A New Approach.</title>
        <authorList>
            <person name="Bolbat A."/>
            <person name="Bukin Y."/>
            <person name="Kaygorodova I."/>
        </authorList>
    </citation>
    <scope>NUCLEOTIDE SEQUENCE</scope>
</reference>
<organism evidence="2">
    <name type="scientific">Paracanthobdella livanowi</name>
    <dbReference type="NCBI Taxonomy" id="2905687"/>
    <lineage>
        <taxon>Eukaryota</taxon>
        <taxon>Metazoa</taxon>
        <taxon>Spiralia</taxon>
        <taxon>Lophotrochozoa</taxon>
        <taxon>Annelida</taxon>
        <taxon>Clitellata</taxon>
        <taxon>Hirudinea</taxon>
        <taxon>Acanthobdellida</taxon>
        <taxon>Paracanthobdella</taxon>
    </lineage>
</organism>
<name>A0A9E8K0Y7_9ANNE</name>
<reference evidence="2" key="2">
    <citation type="submission" date="2022-01" db="EMBL/GenBank/DDBJ databases">
        <authorList>
            <person name="Bolbat A."/>
        </authorList>
    </citation>
    <scope>NUCLEOTIDE SEQUENCE</scope>
</reference>
<feature type="transmembrane region" description="Helical" evidence="1">
    <location>
        <begin position="120"/>
        <end position="142"/>
    </location>
</feature>
<evidence type="ECO:0000313" key="2">
    <source>
        <dbReference type="EMBL" id="UZT67776.1"/>
    </source>
</evidence>
<keyword evidence="1" id="KW-0812">Transmembrane</keyword>
<dbReference type="AlphaFoldDB" id="A0A9E8K0Y7"/>